<name>A0A9W9U9P2_PENBR</name>
<keyword evidence="2 8" id="KW-0158">Chromosome</keyword>
<evidence type="ECO:0000259" key="10">
    <source>
        <dbReference type="Pfam" id="PF08914"/>
    </source>
</evidence>
<dbReference type="Pfam" id="PF08914">
    <property type="entry name" value="Myb_Rap1"/>
    <property type="match status" value="1"/>
</dbReference>
<dbReference type="Gene3D" id="1.10.10.60">
    <property type="entry name" value="Homeodomain-like"/>
    <property type="match status" value="1"/>
</dbReference>
<comment type="subunit">
    <text evidence="8">Homodimer.</text>
</comment>
<dbReference type="InterPro" id="IPR001357">
    <property type="entry name" value="BRCT_dom"/>
</dbReference>
<feature type="domain" description="TRF2-interacting telomeric protein/Rap1 C-terminal" evidence="11">
    <location>
        <begin position="421"/>
        <end position="499"/>
    </location>
</feature>
<comment type="similarity">
    <text evidence="1 8">Belongs to the RAP1 family.</text>
</comment>
<dbReference type="EMBL" id="JAPZBQ010000005">
    <property type="protein sequence ID" value="KAJ5328008.1"/>
    <property type="molecule type" value="Genomic_DNA"/>
</dbReference>
<protein>
    <recommendedName>
        <fullName evidence="8">DNA-binding protein RAP1</fullName>
    </recommendedName>
</protein>
<comment type="function">
    <text evidence="8">Involved in the regulation of telomere length, clustering and has a specific role in telomere position effect (TPE).</text>
</comment>
<keyword evidence="4" id="KW-0805">Transcription regulation</keyword>
<evidence type="ECO:0000313" key="14">
    <source>
        <dbReference type="Proteomes" id="UP001147695"/>
    </source>
</evidence>
<reference evidence="13" key="2">
    <citation type="journal article" date="2023" name="IMA Fungus">
        <title>Comparative genomic study of the Penicillium genus elucidates a diverse pangenome and 15 lateral gene transfer events.</title>
        <authorList>
            <person name="Petersen C."/>
            <person name="Sorensen T."/>
            <person name="Nielsen M.R."/>
            <person name="Sondergaard T.E."/>
            <person name="Sorensen J.L."/>
            <person name="Fitzpatrick D.A."/>
            <person name="Frisvad J.C."/>
            <person name="Nielsen K.L."/>
        </authorList>
    </citation>
    <scope>NUCLEOTIDE SEQUENCE</scope>
    <source>
        <strain evidence="13">IBT 35673</strain>
    </source>
</reference>
<evidence type="ECO:0000256" key="7">
    <source>
        <dbReference type="ARBA" id="ARBA00023242"/>
    </source>
</evidence>
<feature type="domain" description="TERF2-interacting telomeric protein 1 Myb" evidence="10">
    <location>
        <begin position="113"/>
        <end position="168"/>
    </location>
</feature>
<dbReference type="InterPro" id="IPR039595">
    <property type="entry name" value="TE2IP/Rap1"/>
</dbReference>
<evidence type="ECO:0000256" key="1">
    <source>
        <dbReference type="ARBA" id="ARBA00010467"/>
    </source>
</evidence>
<feature type="compositionally biased region" description="Polar residues" evidence="9">
    <location>
        <begin position="298"/>
        <end position="307"/>
    </location>
</feature>
<evidence type="ECO:0000256" key="6">
    <source>
        <dbReference type="ARBA" id="ARBA00023163"/>
    </source>
</evidence>
<evidence type="ECO:0000256" key="5">
    <source>
        <dbReference type="ARBA" id="ARBA00023159"/>
    </source>
</evidence>
<feature type="compositionally biased region" description="Acidic residues" evidence="9">
    <location>
        <begin position="401"/>
        <end position="410"/>
    </location>
</feature>
<organism evidence="13 14">
    <name type="scientific">Penicillium brevicompactum</name>
    <dbReference type="NCBI Taxonomy" id="5074"/>
    <lineage>
        <taxon>Eukaryota</taxon>
        <taxon>Fungi</taxon>
        <taxon>Dikarya</taxon>
        <taxon>Ascomycota</taxon>
        <taxon>Pezizomycotina</taxon>
        <taxon>Eurotiomycetes</taxon>
        <taxon>Eurotiomycetidae</taxon>
        <taxon>Eurotiales</taxon>
        <taxon>Aspergillaceae</taxon>
        <taxon>Penicillium</taxon>
    </lineage>
</organism>
<dbReference type="GO" id="GO:0010833">
    <property type="term" value="P:telomere maintenance via telomere lengthening"/>
    <property type="evidence" value="ECO:0007669"/>
    <property type="project" value="UniProtKB-UniRule"/>
</dbReference>
<keyword evidence="6" id="KW-0804">Transcription</keyword>
<dbReference type="Gene3D" id="1.10.10.2170">
    <property type="match status" value="1"/>
</dbReference>
<dbReference type="AlphaFoldDB" id="A0A9W9U9P2"/>
<dbReference type="InterPro" id="IPR009057">
    <property type="entry name" value="Homeodomain-like_sf"/>
</dbReference>
<dbReference type="PANTHER" id="PTHR16466">
    <property type="entry name" value="TELOMERE REPEAT-BINDING FACTOR 2-INTERACTING PROTEIN 1"/>
    <property type="match status" value="1"/>
</dbReference>
<feature type="compositionally biased region" description="Pro residues" evidence="9">
    <location>
        <begin position="391"/>
        <end position="400"/>
    </location>
</feature>
<dbReference type="InterPro" id="IPR021661">
    <property type="entry name" value="Rap1_C"/>
</dbReference>
<dbReference type="GO" id="GO:0070187">
    <property type="term" value="C:shelterin complex"/>
    <property type="evidence" value="ECO:0007669"/>
    <property type="project" value="TreeGrafter"/>
</dbReference>
<dbReference type="Pfam" id="PF11626">
    <property type="entry name" value="Rap1_C"/>
    <property type="match status" value="1"/>
</dbReference>
<proteinExistence type="inferred from homology"/>
<evidence type="ECO:0000256" key="4">
    <source>
        <dbReference type="ARBA" id="ARBA00023015"/>
    </source>
</evidence>
<evidence type="ECO:0000256" key="3">
    <source>
        <dbReference type="ARBA" id="ARBA00022895"/>
    </source>
</evidence>
<dbReference type="InterPro" id="IPR015010">
    <property type="entry name" value="TERF2IP_Myb"/>
</dbReference>
<evidence type="ECO:0000256" key="9">
    <source>
        <dbReference type="SAM" id="MobiDB-lite"/>
    </source>
</evidence>
<dbReference type="PANTHER" id="PTHR16466:SF6">
    <property type="entry name" value="TELOMERIC REPEAT-BINDING FACTOR 2-INTERACTING PROTEIN 1"/>
    <property type="match status" value="1"/>
</dbReference>
<comment type="caution">
    <text evidence="13">The sequence shown here is derived from an EMBL/GenBank/DDBJ whole genome shotgun (WGS) entry which is preliminary data.</text>
</comment>
<keyword evidence="7 8" id="KW-0539">Nucleus</keyword>
<evidence type="ECO:0000313" key="13">
    <source>
        <dbReference type="EMBL" id="KAJ5328008.1"/>
    </source>
</evidence>
<dbReference type="SUPFAM" id="SSF46689">
    <property type="entry name" value="Homeodomain-like"/>
    <property type="match status" value="1"/>
</dbReference>
<evidence type="ECO:0000259" key="12">
    <source>
        <dbReference type="Pfam" id="PF16589"/>
    </source>
</evidence>
<comment type="subcellular location">
    <subcellularLocation>
        <location evidence="8">Nucleus</location>
    </subcellularLocation>
    <subcellularLocation>
        <location evidence="8">Chromosome</location>
        <location evidence="8">Telomere</location>
    </subcellularLocation>
</comment>
<dbReference type="GO" id="GO:0042162">
    <property type="term" value="F:telomeric DNA binding"/>
    <property type="evidence" value="ECO:0007669"/>
    <property type="project" value="TreeGrafter"/>
</dbReference>
<feature type="region of interest" description="Disordered" evidence="9">
    <location>
        <begin position="192"/>
        <end position="410"/>
    </location>
</feature>
<accession>A0A9W9U9P2</accession>
<dbReference type="Proteomes" id="UP001147695">
    <property type="component" value="Unassembled WGS sequence"/>
</dbReference>
<reference evidence="13" key="1">
    <citation type="submission" date="2022-12" db="EMBL/GenBank/DDBJ databases">
        <authorList>
            <person name="Petersen C."/>
        </authorList>
    </citation>
    <scope>NUCLEOTIDE SEQUENCE</scope>
    <source>
        <strain evidence="13">IBT 35673</strain>
    </source>
</reference>
<keyword evidence="3 8" id="KW-0779">Telomere</keyword>
<evidence type="ECO:0000256" key="2">
    <source>
        <dbReference type="ARBA" id="ARBA00022454"/>
    </source>
</evidence>
<dbReference type="CDD" id="cd11655">
    <property type="entry name" value="rap1_myb-like"/>
    <property type="match status" value="1"/>
</dbReference>
<dbReference type="InterPro" id="IPR038104">
    <property type="entry name" value="Rap1_C_sf"/>
</dbReference>
<evidence type="ECO:0000256" key="8">
    <source>
        <dbReference type="RuleBase" id="RU367107"/>
    </source>
</evidence>
<keyword evidence="5" id="KW-0010">Activator</keyword>
<evidence type="ECO:0000259" key="11">
    <source>
        <dbReference type="Pfam" id="PF11626"/>
    </source>
</evidence>
<dbReference type="Pfam" id="PF16589">
    <property type="entry name" value="BRCT_2"/>
    <property type="match status" value="1"/>
</dbReference>
<feature type="domain" description="BRCT" evidence="12">
    <location>
        <begin position="15"/>
        <end position="88"/>
    </location>
</feature>
<dbReference type="GO" id="GO:0031848">
    <property type="term" value="P:protection from non-homologous end joining at telomere"/>
    <property type="evidence" value="ECO:0007669"/>
    <property type="project" value="TreeGrafter"/>
</dbReference>
<dbReference type="CDD" id="cd11653">
    <property type="entry name" value="rap1_RCT"/>
    <property type="match status" value="1"/>
</dbReference>
<gene>
    <name evidence="13" type="ORF">N7452_008398</name>
</gene>
<sequence>MSSTANQSLSVNPPTLFRGARFWLAQTTPQRQKFINDIQKHGGVVVLMSDDADVKLVDHKKKNLPHDTFSYQYVERSIAKGRLEDLEAHRAGPSAHRPMGASNIPIKGKRSSFTQRDDQILYDWIYHFGKSPGAPIQGNKFYQDLAEYFPNHPWQSWRSRYTKHLALNANKRPGGGVPQSLEEIIQCAPAKDKHPKILPTRTSEPVPVVKTGANDLDPAPASDKNTMGTPKRKRDSIPEPPKQIRVEVSPFKRRAIEASVAADSPSLPPHRETQRRHPHPQPSTMTTPPTRRAGSPKDSPSTSNSRSKPIEGLGIPELFPPQIRQEQASPPTREPPPPPKHVTKISEPLPRPPGDNAFARFARFKKQEAPPRPPPSDPYKDNFDPGFLELPFPPSSSPPEPTEDDVSETPDIDSWIDARLARGADESHIFDALRCTSMEMEMADRVLKHLSAGKGIPNNMPGVWTTEDDECFQAEEHSKVQRALSKHGAGAFKARWEYFRLAREGGINE</sequence>